<dbReference type="Proteomes" id="UP000051966">
    <property type="component" value="Unassembled WGS sequence"/>
</dbReference>
<keyword evidence="5" id="KW-0285">Flavoprotein</keyword>
<evidence type="ECO:0000256" key="6">
    <source>
        <dbReference type="ARBA" id="ARBA00022643"/>
    </source>
</evidence>
<dbReference type="PANTHER" id="PTHR42809:SF1">
    <property type="entry name" value="FLAVODOXIN 1"/>
    <property type="match status" value="1"/>
</dbReference>
<keyword evidence="6" id="KW-0288">FMN</keyword>
<dbReference type="InterPro" id="IPR008254">
    <property type="entry name" value="Flavodoxin/NO_synth"/>
</dbReference>
<dbReference type="PANTHER" id="PTHR42809">
    <property type="entry name" value="FLAVODOXIN 2"/>
    <property type="match status" value="1"/>
</dbReference>
<evidence type="ECO:0000256" key="3">
    <source>
        <dbReference type="ARBA" id="ARBA00005267"/>
    </source>
</evidence>
<keyword evidence="7" id="KW-0249">Electron transport</keyword>
<sequence>MTNMITAHVVYATITGNNEDIADIVTEYFEDAGVKVTETEISQTDPSVFEDVDICVVCPYTYDEGALPEEGLDFYDDLADEDLKGKVFGVAGSGDTFYEEYYNVSVDKFEETFKKTGATQGADSVKINLEPDEDDIKKLDAFAEKLIEKAKNGQ</sequence>
<reference evidence="9 10" key="1">
    <citation type="journal article" date="2015" name="Genome Announc.">
        <title>Expanding the biotechnology potential of lactobacilli through comparative genomics of 213 strains and associated genera.</title>
        <authorList>
            <person name="Sun Z."/>
            <person name="Harris H.M."/>
            <person name="McCann A."/>
            <person name="Guo C."/>
            <person name="Argimon S."/>
            <person name="Zhang W."/>
            <person name="Yang X."/>
            <person name="Jeffery I.B."/>
            <person name="Cooney J.C."/>
            <person name="Kagawa T.F."/>
            <person name="Liu W."/>
            <person name="Song Y."/>
            <person name="Salvetti E."/>
            <person name="Wrobel A."/>
            <person name="Rasinkangas P."/>
            <person name="Parkhill J."/>
            <person name="Rea M.C."/>
            <person name="O'Sullivan O."/>
            <person name="Ritari J."/>
            <person name="Douillard F.P."/>
            <person name="Paul Ross R."/>
            <person name="Yang R."/>
            <person name="Briner A.E."/>
            <person name="Felis G.E."/>
            <person name="de Vos W.M."/>
            <person name="Barrangou R."/>
            <person name="Klaenhammer T.R."/>
            <person name="Caufield P.W."/>
            <person name="Cui Y."/>
            <person name="Zhang H."/>
            <person name="O'Toole P.W."/>
        </authorList>
    </citation>
    <scope>NUCLEOTIDE SEQUENCE [LARGE SCALE GENOMIC DNA]</scope>
    <source>
        <strain evidence="9 10">DSM 18382</strain>
    </source>
</reference>
<gene>
    <name evidence="9" type="ORF">FD41_GL002543</name>
</gene>
<protein>
    <submittedName>
        <fullName evidence="9">Flavodoxin</fullName>
    </submittedName>
</protein>
<keyword evidence="10" id="KW-1185">Reference proteome</keyword>
<dbReference type="GO" id="GO:0010181">
    <property type="term" value="F:FMN binding"/>
    <property type="evidence" value="ECO:0007669"/>
    <property type="project" value="InterPro"/>
</dbReference>
<evidence type="ECO:0000256" key="5">
    <source>
        <dbReference type="ARBA" id="ARBA00022630"/>
    </source>
</evidence>
<feature type="domain" description="Flavodoxin-like" evidence="8">
    <location>
        <begin position="7"/>
        <end position="147"/>
    </location>
</feature>
<dbReference type="AlphaFoldDB" id="A0A0R1W4M4"/>
<proteinExistence type="inferred from homology"/>
<dbReference type="PROSITE" id="PS50902">
    <property type="entry name" value="FLAVODOXIN_LIKE"/>
    <property type="match status" value="1"/>
</dbReference>
<organism evidence="9 10">
    <name type="scientific">Lentilactobacillus farraginis DSM 18382 = JCM 14108</name>
    <dbReference type="NCBI Taxonomy" id="1423743"/>
    <lineage>
        <taxon>Bacteria</taxon>
        <taxon>Bacillati</taxon>
        <taxon>Bacillota</taxon>
        <taxon>Bacilli</taxon>
        <taxon>Lactobacillales</taxon>
        <taxon>Lactobacillaceae</taxon>
        <taxon>Lentilactobacillus</taxon>
    </lineage>
</organism>
<dbReference type="EMBL" id="AZFY01000045">
    <property type="protein sequence ID" value="KRM09484.1"/>
    <property type="molecule type" value="Genomic_DNA"/>
</dbReference>
<comment type="similarity">
    <text evidence="3">Belongs to the flavodoxin family.</text>
</comment>
<dbReference type="SUPFAM" id="SSF52218">
    <property type="entry name" value="Flavoproteins"/>
    <property type="match status" value="1"/>
</dbReference>
<comment type="function">
    <text evidence="2">Low-potential electron donor to a number of redox enzymes.</text>
</comment>
<dbReference type="InterPro" id="IPR029039">
    <property type="entry name" value="Flavoprotein-like_sf"/>
</dbReference>
<dbReference type="OrthoDB" id="9790745at2"/>
<dbReference type="GO" id="GO:0016651">
    <property type="term" value="F:oxidoreductase activity, acting on NAD(P)H"/>
    <property type="evidence" value="ECO:0007669"/>
    <property type="project" value="UniProtKB-ARBA"/>
</dbReference>
<comment type="cofactor">
    <cofactor evidence="1">
        <name>FMN</name>
        <dbReference type="ChEBI" id="CHEBI:58210"/>
    </cofactor>
</comment>
<dbReference type="Gene3D" id="3.40.50.360">
    <property type="match status" value="1"/>
</dbReference>
<dbReference type="PATRIC" id="fig|1423743.5.peg.2610"/>
<dbReference type="InterPro" id="IPR050619">
    <property type="entry name" value="Flavodoxin"/>
</dbReference>
<keyword evidence="4" id="KW-0813">Transport</keyword>
<evidence type="ECO:0000256" key="1">
    <source>
        <dbReference type="ARBA" id="ARBA00001917"/>
    </source>
</evidence>
<accession>A0A0R1W4M4</accession>
<evidence type="ECO:0000256" key="4">
    <source>
        <dbReference type="ARBA" id="ARBA00022448"/>
    </source>
</evidence>
<comment type="caution">
    <text evidence="9">The sequence shown here is derived from an EMBL/GenBank/DDBJ whole genome shotgun (WGS) entry which is preliminary data.</text>
</comment>
<dbReference type="Pfam" id="PF00258">
    <property type="entry name" value="Flavodoxin_1"/>
    <property type="match status" value="1"/>
</dbReference>
<evidence type="ECO:0000256" key="2">
    <source>
        <dbReference type="ARBA" id="ARBA00003297"/>
    </source>
</evidence>
<evidence type="ECO:0000256" key="7">
    <source>
        <dbReference type="ARBA" id="ARBA00022982"/>
    </source>
</evidence>
<evidence type="ECO:0000313" key="10">
    <source>
        <dbReference type="Proteomes" id="UP000051966"/>
    </source>
</evidence>
<evidence type="ECO:0000313" key="9">
    <source>
        <dbReference type="EMBL" id="KRM09484.1"/>
    </source>
</evidence>
<name>A0A0R1W4M4_9LACO</name>
<evidence type="ECO:0000259" key="8">
    <source>
        <dbReference type="PROSITE" id="PS50902"/>
    </source>
</evidence>
<dbReference type="NCBIfam" id="NF005587">
    <property type="entry name" value="PRK07308.1"/>
    <property type="match status" value="1"/>
</dbReference>